<comment type="similarity">
    <text evidence="1 2">Belongs to the VPS51 family.</text>
</comment>
<organism evidence="4 5">
    <name type="scientific">Syncephalis pseudoplumigaleata</name>
    <dbReference type="NCBI Taxonomy" id="1712513"/>
    <lineage>
        <taxon>Eukaryota</taxon>
        <taxon>Fungi</taxon>
        <taxon>Fungi incertae sedis</taxon>
        <taxon>Zoopagomycota</taxon>
        <taxon>Zoopagomycotina</taxon>
        <taxon>Zoopagomycetes</taxon>
        <taxon>Zoopagales</taxon>
        <taxon>Piptocephalidaceae</taxon>
        <taxon>Syncephalis</taxon>
    </lineage>
</organism>
<name>A0A4P9YVH5_9FUNG</name>
<feature type="non-terminal residue" evidence="4">
    <location>
        <position position="470"/>
    </location>
</feature>
<dbReference type="Proteomes" id="UP000278143">
    <property type="component" value="Unassembled WGS sequence"/>
</dbReference>
<evidence type="ECO:0000313" key="4">
    <source>
        <dbReference type="EMBL" id="RKP22920.1"/>
    </source>
</evidence>
<keyword evidence="2" id="KW-0333">Golgi apparatus</keyword>
<evidence type="ECO:0000256" key="2">
    <source>
        <dbReference type="RuleBase" id="RU368010"/>
    </source>
</evidence>
<dbReference type="GO" id="GO:1990745">
    <property type="term" value="C:EARP complex"/>
    <property type="evidence" value="ECO:0007669"/>
    <property type="project" value="TreeGrafter"/>
</dbReference>
<dbReference type="PANTHER" id="PTHR15954">
    <property type="entry name" value="VACUOLAR PROTEIN SORTING-ASSOCIATED PROTEIN 51 HOMOLOG"/>
    <property type="match status" value="1"/>
</dbReference>
<dbReference type="PANTHER" id="PTHR15954:SF4">
    <property type="entry name" value="VACUOLAR PROTEIN SORTING-ASSOCIATED PROTEIN 51 HOMOLOG"/>
    <property type="match status" value="1"/>
</dbReference>
<dbReference type="GO" id="GO:0015031">
    <property type="term" value="P:protein transport"/>
    <property type="evidence" value="ECO:0007669"/>
    <property type="project" value="UniProtKB-UniRule"/>
</dbReference>
<comment type="function">
    <text evidence="2">Acts as component of the GARP complex that is involved in retrograde transport from early and late endosomes to the trans-Golgi network (TGN).</text>
</comment>
<gene>
    <name evidence="4" type="ORF">SYNPS1DRAFT_31406</name>
</gene>
<dbReference type="Pfam" id="PF08700">
    <property type="entry name" value="VPS51_Exo84_N"/>
    <property type="match status" value="1"/>
</dbReference>
<comment type="subcellular location">
    <subcellularLocation>
        <location evidence="2">Golgi apparatus</location>
        <location evidence="2">trans-Golgi network</location>
    </subcellularLocation>
</comment>
<keyword evidence="2" id="KW-0445">Lipid transport</keyword>
<dbReference type="GO" id="GO:0005829">
    <property type="term" value="C:cytosol"/>
    <property type="evidence" value="ECO:0007669"/>
    <property type="project" value="GOC"/>
</dbReference>
<protein>
    <recommendedName>
        <fullName evidence="2">Vacuolar protein sorting-associated protein 51 homolog</fullName>
    </recommendedName>
</protein>
<dbReference type="EMBL" id="KZ991507">
    <property type="protein sequence ID" value="RKP22920.1"/>
    <property type="molecule type" value="Genomic_DNA"/>
</dbReference>
<keyword evidence="2" id="KW-0653">Protein transport</keyword>
<reference evidence="5" key="1">
    <citation type="journal article" date="2018" name="Nat. Microbiol.">
        <title>Leveraging single-cell genomics to expand the fungal tree of life.</title>
        <authorList>
            <person name="Ahrendt S.R."/>
            <person name="Quandt C.A."/>
            <person name="Ciobanu D."/>
            <person name="Clum A."/>
            <person name="Salamov A."/>
            <person name="Andreopoulos B."/>
            <person name="Cheng J.F."/>
            <person name="Woyke T."/>
            <person name="Pelin A."/>
            <person name="Henrissat B."/>
            <person name="Reynolds N.K."/>
            <person name="Benny G.L."/>
            <person name="Smith M.E."/>
            <person name="James T.Y."/>
            <person name="Grigoriev I.V."/>
        </authorList>
    </citation>
    <scope>NUCLEOTIDE SEQUENCE [LARGE SCALE GENOMIC DNA]</scope>
    <source>
        <strain evidence="5">Benny S71-1</strain>
    </source>
</reference>
<proteinExistence type="inferred from homology"/>
<keyword evidence="2" id="KW-0813">Transport</keyword>
<keyword evidence="3" id="KW-0175">Coiled coil</keyword>
<comment type="subunit">
    <text evidence="2">Component of the Golgi-associated retrograde protein (GARP) complex.</text>
</comment>
<evidence type="ECO:0000313" key="5">
    <source>
        <dbReference type="Proteomes" id="UP000278143"/>
    </source>
</evidence>
<feature type="coiled-coil region" evidence="3">
    <location>
        <begin position="34"/>
        <end position="61"/>
    </location>
</feature>
<dbReference type="GO" id="GO:0016020">
    <property type="term" value="C:membrane"/>
    <property type="evidence" value="ECO:0007669"/>
    <property type="project" value="TreeGrafter"/>
</dbReference>
<accession>A0A4P9YVH5</accession>
<dbReference type="InterPro" id="IPR014812">
    <property type="entry name" value="Vps51"/>
</dbReference>
<dbReference type="GO" id="GO:0048193">
    <property type="term" value="P:Golgi vesicle transport"/>
    <property type="evidence" value="ECO:0007669"/>
    <property type="project" value="TreeGrafter"/>
</dbReference>
<sequence length="470" mass="52585">MYMCVDVEIRQLDSDMKSLVYENYGKFISATDTMRQMKDRLVLMREQLGELNQRVERANKTDKQVGADLAEDQRRIAALDREHHTLSELGVLFELPSQLLSHLAHDHLADAVRAFRHAAPLLDQFRNEPGYEGIESESREIMAKVAQQLQKNLHSERADCAAIADATGLLIGTESIDVEELHRQFVTRTTWRLEQVCERLREVTARKGGYLDKHGATLVMDAMASIHTTLLAELDLAVACYEECFLSTASGSTPQLPSHAHPTCDAAHVADHYRCGAGMDDAYYRTIHGTCTRGARTAPDMNKEGEQPANAFDTVVAYETALMETLVDRVLPLLHVGLRLTVAITALIGHGELWRHQLEKSSQLVGIVQTSLRRFWMSLLDAFLVGVAALHLRATRNPYYIMTVQDMSRSHRLTYARTHTLIIAANLCMDFEAATVGSVFDAFGQQLSPGFSSDDFDRWWDRGGNGPDVA</sequence>
<dbReference type="GO" id="GO:0032456">
    <property type="term" value="P:endocytic recycling"/>
    <property type="evidence" value="ECO:0007669"/>
    <property type="project" value="TreeGrafter"/>
</dbReference>
<dbReference type="AlphaFoldDB" id="A0A4P9YVH5"/>
<dbReference type="GO" id="GO:0006869">
    <property type="term" value="P:lipid transport"/>
    <property type="evidence" value="ECO:0007669"/>
    <property type="project" value="UniProtKB-UniRule"/>
</dbReference>
<keyword evidence="5" id="KW-1185">Reference proteome</keyword>
<dbReference type="GO" id="GO:0000938">
    <property type="term" value="C:GARP complex"/>
    <property type="evidence" value="ECO:0007669"/>
    <property type="project" value="UniProtKB-UniRule"/>
</dbReference>
<dbReference type="GO" id="GO:0042147">
    <property type="term" value="P:retrograde transport, endosome to Golgi"/>
    <property type="evidence" value="ECO:0007669"/>
    <property type="project" value="UniProtKB-UniRule"/>
</dbReference>
<dbReference type="GO" id="GO:0007030">
    <property type="term" value="P:Golgi organization"/>
    <property type="evidence" value="ECO:0007669"/>
    <property type="project" value="UniProtKB-UniRule"/>
</dbReference>
<dbReference type="OrthoDB" id="203678at2759"/>
<evidence type="ECO:0000256" key="1">
    <source>
        <dbReference type="ARBA" id="ARBA00006080"/>
    </source>
</evidence>
<evidence type="ECO:0000256" key="3">
    <source>
        <dbReference type="SAM" id="Coils"/>
    </source>
</evidence>